<dbReference type="EMBL" id="RCNU01000001">
    <property type="protein sequence ID" value="RWQ99164.1"/>
    <property type="molecule type" value="Genomic_DNA"/>
</dbReference>
<evidence type="ECO:0000256" key="1">
    <source>
        <dbReference type="PROSITE-ProRule" id="PRU00042"/>
    </source>
</evidence>
<accession>A0A443I531</accession>
<keyword evidence="5" id="KW-1185">Reference proteome</keyword>
<protein>
    <submittedName>
        <fullName evidence="4">C2H2 type zinc finger domain protein</fullName>
    </submittedName>
</protein>
<dbReference type="InterPro" id="IPR013087">
    <property type="entry name" value="Znf_C2H2_type"/>
</dbReference>
<feature type="compositionally biased region" description="Polar residues" evidence="2">
    <location>
        <begin position="1"/>
        <end position="10"/>
    </location>
</feature>
<dbReference type="GO" id="GO:0008270">
    <property type="term" value="F:zinc ion binding"/>
    <property type="evidence" value="ECO:0007669"/>
    <property type="project" value="UniProtKB-KW"/>
</dbReference>
<evidence type="ECO:0000259" key="3">
    <source>
        <dbReference type="PROSITE" id="PS50157"/>
    </source>
</evidence>
<keyword evidence="1" id="KW-0863">Zinc-finger</keyword>
<dbReference type="RefSeq" id="XP_028488809.1">
    <property type="nucleotide sequence ID" value="XM_028625315.1"/>
</dbReference>
<evidence type="ECO:0000313" key="4">
    <source>
        <dbReference type="EMBL" id="RWQ99164.1"/>
    </source>
</evidence>
<feature type="region of interest" description="Disordered" evidence="2">
    <location>
        <begin position="1"/>
        <end position="69"/>
    </location>
</feature>
<reference evidence="4 5" key="1">
    <citation type="journal article" date="2018" name="Front. Microbiol.">
        <title>Genomic and genetic insights into a cosmopolitan fungus, Paecilomyces variotii (Eurotiales).</title>
        <authorList>
            <person name="Urquhart A.S."/>
            <person name="Mondo S.J."/>
            <person name="Makela M.R."/>
            <person name="Hane J.K."/>
            <person name="Wiebenga A."/>
            <person name="He G."/>
            <person name="Mihaltcheva S."/>
            <person name="Pangilinan J."/>
            <person name="Lipzen A."/>
            <person name="Barry K."/>
            <person name="de Vries R.P."/>
            <person name="Grigoriev I.V."/>
            <person name="Idnurm A."/>
        </authorList>
    </citation>
    <scope>NUCLEOTIDE SEQUENCE [LARGE SCALE GENOMIC DNA]</scope>
    <source>
        <strain evidence="4 5">CBS 101075</strain>
    </source>
</reference>
<sequence length="879" mass="96833">MSAPQAQQSHVHPRRRPLKTAVPSLPSSSDRQDSASPCPSMRLRKAETFHSPTSPSEDRDPVLSIPSLPRRSPTCLRSLEAIAAGEQRMAGILDRFNLDSLSASTKTHDDDLPVPRGILQAHVGRTDAMDTLPVRTHGLLSPPMDQPEKAPRHRQQLSDSGLGSSISSSAALYPSGRSGQVKAGHMSVEGWKRGSTESFKMQQSAITSSISSDITAPERSQLSLSACKRIERYVLIPILKEDKLKPFHDLVKSVPQRIANKEIACLRDLEKTLLWLAPVSESRNRGVWGTAYFSRLKQFSRFSKASYLGFCEFSIQCIHTAVGHLNDREQRLPTDRPYTNGYFLDLVAQIRQYAAMMAASRERARARRASAQPSEEVNDDHAGERLTLEGGLSQNGRPAELVCHKDGKAVSLRTGKPYEENSVPTFKRSLSTETLDDGVVRSMARRKKNAPPMDINQKCKDCDKVFKRPCDLTKHEKTHSRPWKCSEPSCKYFELGWPTEKERDRHVNDKHSTTPALYKCSFSPCTYQSKRESNCKQHMEKAHGWVYVRSKNNGKTGKKGSTPSSIPQTPSVPQTPSMATPISNLTDHLPTPMTGPAPSPFEPVMSYPIDPPFSFADPPSASNEDFQLFPDNSPYEDPTGAGLDDFGPFTSSDFEAFRAQLEAAPRNELLQPTDIHRPSFDSTGTATDSMGAPGIFDDSPLTSTDSSINFDIDWSNISSGNMDGDFTAMNMQLLTPDGSVEAHGMNSFSRNPSICNASPLMPQECKISSLSPGGQGNLMLYSPYSSNVDAAFTDLYNCGWSEKPMNDFTLYENGANAGGNFAGGAARPYDLHTAHESNQMFPPLNTANNERLGDHSWAGQCFATSNFNNGMMDLDDYLG</sequence>
<feature type="compositionally biased region" description="Polar residues" evidence="2">
    <location>
        <begin position="25"/>
        <end position="37"/>
    </location>
</feature>
<keyword evidence="1" id="KW-0862">Zinc</keyword>
<name>A0A443I531_BYSSP</name>
<evidence type="ECO:0000256" key="2">
    <source>
        <dbReference type="SAM" id="MobiDB-lite"/>
    </source>
</evidence>
<dbReference type="SMART" id="SM00355">
    <property type="entry name" value="ZnF_C2H2"/>
    <property type="match status" value="2"/>
</dbReference>
<feature type="compositionally biased region" description="Low complexity" evidence="2">
    <location>
        <begin position="550"/>
        <end position="565"/>
    </location>
</feature>
<dbReference type="Proteomes" id="UP000283841">
    <property type="component" value="Unassembled WGS sequence"/>
</dbReference>
<dbReference type="VEuPathDB" id="FungiDB:C8Q69DRAFT_13202"/>
<feature type="region of interest" description="Disordered" evidence="2">
    <location>
        <begin position="128"/>
        <end position="164"/>
    </location>
</feature>
<feature type="compositionally biased region" description="Polar residues" evidence="2">
    <location>
        <begin position="566"/>
        <end position="584"/>
    </location>
</feature>
<comment type="caution">
    <text evidence="4">The sequence shown here is derived from an EMBL/GenBank/DDBJ whole genome shotgun (WGS) entry which is preliminary data.</text>
</comment>
<dbReference type="STRING" id="264951.A0A443I531"/>
<organism evidence="4 5">
    <name type="scientific">Byssochlamys spectabilis</name>
    <name type="common">Paecilomyces variotii</name>
    <dbReference type="NCBI Taxonomy" id="264951"/>
    <lineage>
        <taxon>Eukaryota</taxon>
        <taxon>Fungi</taxon>
        <taxon>Dikarya</taxon>
        <taxon>Ascomycota</taxon>
        <taxon>Pezizomycotina</taxon>
        <taxon>Eurotiomycetes</taxon>
        <taxon>Eurotiomycetidae</taxon>
        <taxon>Eurotiales</taxon>
        <taxon>Thermoascaceae</taxon>
        <taxon>Paecilomyces</taxon>
    </lineage>
</organism>
<feature type="region of interest" description="Disordered" evidence="2">
    <location>
        <begin position="550"/>
        <end position="584"/>
    </location>
</feature>
<feature type="domain" description="C2H2-type" evidence="3">
    <location>
        <begin position="457"/>
        <end position="484"/>
    </location>
</feature>
<dbReference type="PROSITE" id="PS50157">
    <property type="entry name" value="ZINC_FINGER_C2H2_2"/>
    <property type="match status" value="1"/>
</dbReference>
<keyword evidence="1" id="KW-0479">Metal-binding</keyword>
<dbReference type="GeneID" id="39594592"/>
<dbReference type="PROSITE" id="PS00028">
    <property type="entry name" value="ZINC_FINGER_C2H2_1"/>
    <property type="match status" value="1"/>
</dbReference>
<dbReference type="AlphaFoldDB" id="A0A443I531"/>
<evidence type="ECO:0000313" key="5">
    <source>
        <dbReference type="Proteomes" id="UP000283841"/>
    </source>
</evidence>
<proteinExistence type="predicted"/>
<gene>
    <name evidence="4" type="ORF">C8Q69DRAFT_13202</name>
</gene>